<dbReference type="EMBL" id="PVUF01000001">
    <property type="protein sequence ID" value="PRZ50245.1"/>
    <property type="molecule type" value="Genomic_DNA"/>
</dbReference>
<dbReference type="PANTHER" id="PTHR34978:SF3">
    <property type="entry name" value="SLR0241 PROTEIN"/>
    <property type="match status" value="1"/>
</dbReference>
<protein>
    <submittedName>
        <fullName evidence="3">BlaR1 peptidase M56</fullName>
    </submittedName>
</protein>
<evidence type="ECO:0000256" key="1">
    <source>
        <dbReference type="SAM" id="Phobius"/>
    </source>
</evidence>
<dbReference type="Proteomes" id="UP000237718">
    <property type="component" value="Unassembled WGS sequence"/>
</dbReference>
<reference evidence="3 4" key="1">
    <citation type="submission" date="2018-03" db="EMBL/GenBank/DDBJ databases">
        <title>Genomic Encyclopedia of Archaeal and Bacterial Type Strains, Phase II (KMG-II): from individual species to whole genera.</title>
        <authorList>
            <person name="Goeker M."/>
        </authorList>
    </citation>
    <scope>NUCLEOTIDE SEQUENCE [LARGE SCALE GENOMIC DNA]</scope>
    <source>
        <strain evidence="3 4">DSM 25328</strain>
    </source>
</reference>
<proteinExistence type="predicted"/>
<dbReference type="AlphaFoldDB" id="A0A2T1ANQ6"/>
<keyword evidence="1" id="KW-0472">Membrane</keyword>
<dbReference type="InterPro" id="IPR052173">
    <property type="entry name" value="Beta-lactam_resp_regulator"/>
</dbReference>
<dbReference type="InterPro" id="IPR008756">
    <property type="entry name" value="Peptidase_M56"/>
</dbReference>
<dbReference type="PANTHER" id="PTHR34978">
    <property type="entry name" value="POSSIBLE SENSOR-TRANSDUCER PROTEIN BLAR"/>
    <property type="match status" value="1"/>
</dbReference>
<feature type="transmembrane region" description="Helical" evidence="1">
    <location>
        <begin position="332"/>
        <end position="352"/>
    </location>
</feature>
<keyword evidence="1" id="KW-0812">Transmembrane</keyword>
<accession>A0A2T1ANQ6</accession>
<sequence length="396" mass="43874">MTCSKKCVPFSMKGWGTMKSDALLNAYIDLNLLVGAGALLWLAARAGLRRTSLATVYGPQLRLLNSMTVLLALTPVLVLIMNASGLGHPPTLSDMLVSQYLQGNVNMSATQFEAMIGMREDLVRDLTASQAIWSRSVAVLLISGAAISAVLLGHAILRLRSALASAYLWKRIGRVDLLLSDHTAVAYSTRGLRRLYVVLPTSLLNDPRDLRLTLAHELQHFRQKDVETAFLMECLRPLLFWNPAYYLWRRDMRSVREFACDQALGARARFDLRSYCECLIRASERARRTPIFLSSRSPSVALLDRREILRAPILARRIIAITERRPEGRQGMVWGAVAAVIAGAVLATAFLIQRPGDWSHDRIMLSTIVNLERMANRSSAQATVTALNAGFATSAN</sequence>
<feature type="transmembrane region" description="Helical" evidence="1">
    <location>
        <begin position="132"/>
        <end position="157"/>
    </location>
</feature>
<feature type="domain" description="Peptidase M56" evidence="2">
    <location>
        <begin position="190"/>
        <end position="288"/>
    </location>
</feature>
<feature type="transmembrane region" description="Helical" evidence="1">
    <location>
        <begin position="63"/>
        <end position="86"/>
    </location>
</feature>
<organism evidence="3 4">
    <name type="scientific">Tritonibacter scottomollicae</name>
    <name type="common">Epibacterium scottomollicae</name>
    <dbReference type="NCBI Taxonomy" id="483013"/>
    <lineage>
        <taxon>Bacteria</taxon>
        <taxon>Pseudomonadati</taxon>
        <taxon>Pseudomonadota</taxon>
        <taxon>Alphaproteobacteria</taxon>
        <taxon>Rhodobacterales</taxon>
        <taxon>Paracoccaceae</taxon>
        <taxon>Tritonibacter</taxon>
    </lineage>
</organism>
<feature type="transmembrane region" description="Helical" evidence="1">
    <location>
        <begin position="22"/>
        <end position="42"/>
    </location>
</feature>
<keyword evidence="1" id="KW-1133">Transmembrane helix</keyword>
<gene>
    <name evidence="3" type="ORF">CLV89_101463</name>
</gene>
<dbReference type="CDD" id="cd07341">
    <property type="entry name" value="M56_BlaR1_MecR1_like"/>
    <property type="match status" value="1"/>
</dbReference>
<comment type="caution">
    <text evidence="3">The sequence shown here is derived from an EMBL/GenBank/DDBJ whole genome shotgun (WGS) entry which is preliminary data.</text>
</comment>
<evidence type="ECO:0000313" key="3">
    <source>
        <dbReference type="EMBL" id="PRZ50245.1"/>
    </source>
</evidence>
<name>A0A2T1ANQ6_TRISK</name>
<dbReference type="Pfam" id="PF05569">
    <property type="entry name" value="Peptidase_M56"/>
    <property type="match status" value="1"/>
</dbReference>
<evidence type="ECO:0000313" key="4">
    <source>
        <dbReference type="Proteomes" id="UP000237718"/>
    </source>
</evidence>
<evidence type="ECO:0000259" key="2">
    <source>
        <dbReference type="Pfam" id="PF05569"/>
    </source>
</evidence>